<keyword evidence="2" id="KW-1185">Reference proteome</keyword>
<accession>A0ABV2SL64</accession>
<protein>
    <recommendedName>
        <fullName evidence="3">N-acetyltransferase domain-containing protein</fullName>
    </recommendedName>
</protein>
<proteinExistence type="predicted"/>
<name>A0ABV2SL64_9GAMM</name>
<dbReference type="EMBL" id="JBEWTB010000002">
    <property type="protein sequence ID" value="MET4758510.1"/>
    <property type="molecule type" value="Genomic_DNA"/>
</dbReference>
<gene>
    <name evidence="1" type="ORF">V5J35_003702</name>
</gene>
<evidence type="ECO:0008006" key="3">
    <source>
        <dbReference type="Google" id="ProtNLM"/>
    </source>
</evidence>
<sequence length="90" mass="10464">MELTTHASKRGQQRGIAYMLMDLLYQFGSVQYHRGTEIYSMNRSAVETFKTEVSLSAQLLERLLSIYMVMKDDLVITVAHKTVRHKGKRR</sequence>
<dbReference type="Proteomes" id="UP001549366">
    <property type="component" value="Unassembled WGS sequence"/>
</dbReference>
<organism evidence="1 2">
    <name type="scientific">Endozoicomonas lisbonensis</name>
    <dbReference type="NCBI Taxonomy" id="3120522"/>
    <lineage>
        <taxon>Bacteria</taxon>
        <taxon>Pseudomonadati</taxon>
        <taxon>Pseudomonadota</taxon>
        <taxon>Gammaproteobacteria</taxon>
        <taxon>Oceanospirillales</taxon>
        <taxon>Endozoicomonadaceae</taxon>
        <taxon>Endozoicomonas</taxon>
    </lineage>
</organism>
<dbReference type="RefSeq" id="WP_354008588.1">
    <property type="nucleotide sequence ID" value="NZ_JBEWTA010000001.1"/>
</dbReference>
<reference evidence="1 2" key="1">
    <citation type="submission" date="2024-06" db="EMBL/GenBank/DDBJ databases">
        <title>Genomic Encyclopedia of Type Strains, Phase V (KMG-V): Genome sequencing to study the core and pangenomes of soil and plant-associated prokaryotes.</title>
        <authorList>
            <person name="Whitman W."/>
        </authorList>
    </citation>
    <scope>NUCLEOTIDE SEQUENCE [LARGE SCALE GENOMIC DNA]</scope>
    <source>
        <strain evidence="1 2">NE40</strain>
    </source>
</reference>
<evidence type="ECO:0000313" key="2">
    <source>
        <dbReference type="Proteomes" id="UP001549366"/>
    </source>
</evidence>
<evidence type="ECO:0000313" key="1">
    <source>
        <dbReference type="EMBL" id="MET4758510.1"/>
    </source>
</evidence>
<comment type="caution">
    <text evidence="1">The sequence shown here is derived from an EMBL/GenBank/DDBJ whole genome shotgun (WGS) entry which is preliminary data.</text>
</comment>